<evidence type="ECO:0000313" key="4">
    <source>
        <dbReference type="Proteomes" id="UP000254425"/>
    </source>
</evidence>
<protein>
    <submittedName>
        <fullName evidence="3">Uncharacterized protein</fullName>
    </submittedName>
</protein>
<feature type="compositionally biased region" description="Low complexity" evidence="1">
    <location>
        <begin position="11"/>
        <end position="44"/>
    </location>
</feature>
<keyword evidence="2" id="KW-0472">Membrane</keyword>
<organism evidence="3 4">
    <name type="scientific">Streptomyces armeniacus</name>
    <dbReference type="NCBI Taxonomy" id="83291"/>
    <lineage>
        <taxon>Bacteria</taxon>
        <taxon>Bacillati</taxon>
        <taxon>Actinomycetota</taxon>
        <taxon>Actinomycetes</taxon>
        <taxon>Kitasatosporales</taxon>
        <taxon>Streptomycetaceae</taxon>
        <taxon>Streptomyces</taxon>
    </lineage>
</organism>
<accession>A0A345XRA1</accession>
<dbReference type="Proteomes" id="UP000254425">
    <property type="component" value="Chromosome"/>
</dbReference>
<evidence type="ECO:0000256" key="2">
    <source>
        <dbReference type="SAM" id="Phobius"/>
    </source>
</evidence>
<proteinExistence type="predicted"/>
<evidence type="ECO:0000256" key="1">
    <source>
        <dbReference type="SAM" id="MobiDB-lite"/>
    </source>
</evidence>
<reference evidence="3 4" key="1">
    <citation type="submission" date="2018-07" db="EMBL/GenBank/DDBJ databases">
        <title>Draft genome of the type strain Streptomyces armeniacus ATCC 15676.</title>
        <authorList>
            <person name="Labana P."/>
            <person name="Gosse J.T."/>
            <person name="Boddy C.N."/>
        </authorList>
    </citation>
    <scope>NUCLEOTIDE SEQUENCE [LARGE SCALE GENOMIC DNA]</scope>
    <source>
        <strain evidence="3 4">ATCC 15676</strain>
    </source>
</reference>
<feature type="transmembrane region" description="Helical" evidence="2">
    <location>
        <begin position="93"/>
        <end position="113"/>
    </location>
</feature>
<dbReference type="KEGG" id="sarm:DVA86_17430"/>
<dbReference type="RefSeq" id="WP_208879455.1">
    <property type="nucleotide sequence ID" value="NZ_CP031320.1"/>
</dbReference>
<feature type="compositionally biased region" description="Low complexity" evidence="1">
    <location>
        <begin position="52"/>
        <end position="75"/>
    </location>
</feature>
<keyword evidence="2" id="KW-1133">Transmembrane helix</keyword>
<keyword evidence="4" id="KW-1185">Reference proteome</keyword>
<name>A0A345XRA1_9ACTN</name>
<dbReference type="EMBL" id="CP031320">
    <property type="protein sequence ID" value="AXK34167.1"/>
    <property type="molecule type" value="Genomic_DNA"/>
</dbReference>
<feature type="compositionally biased region" description="Pro residues" evidence="1">
    <location>
        <begin position="1"/>
        <end position="10"/>
    </location>
</feature>
<feature type="region of interest" description="Disordered" evidence="1">
    <location>
        <begin position="117"/>
        <end position="141"/>
    </location>
</feature>
<feature type="region of interest" description="Disordered" evidence="1">
    <location>
        <begin position="1"/>
        <end position="89"/>
    </location>
</feature>
<sequence length="322" mass="33299">MSYNQPPPGPYGQQPPQQPNPYGQQPQQPGYGYPPQQQPGYGYPQQPPAGAPPQGGQPQYGYPQQPGQPTPYGQPGMPGPPVPPQGGGKGKTIGLVVGALVVVGAIVGGFVLFSGGDDDDGGSGGNGGTNEVADDGKKYKLDTPPTVLTDYKRMGNADTTTGDEFSAAEQKRIGISNGTGVQGAYSTTDFGGDGSGATPDPAEIASAKMLRMMGAYGEVADPEKSVDTFFTYMQGELTKDGEAEVVGSPEQQSPNGFENGIMKCQVIKDSSPEAGQPSEIPMCVWGDKSTIAAVMPIQATAPSLQEAAQTTADLRKEVRVAL</sequence>
<gene>
    <name evidence="3" type="ORF">DVA86_17430</name>
</gene>
<dbReference type="AlphaFoldDB" id="A0A345XRA1"/>
<keyword evidence="2" id="KW-0812">Transmembrane</keyword>
<evidence type="ECO:0000313" key="3">
    <source>
        <dbReference type="EMBL" id="AXK34167.1"/>
    </source>
</evidence>